<protein>
    <recommendedName>
        <fullName evidence="4">Signal peptidase I</fullName>
    </recommendedName>
</protein>
<feature type="transmembrane region" description="Helical" evidence="1">
    <location>
        <begin position="34"/>
        <end position="51"/>
    </location>
</feature>
<dbReference type="Pfam" id="PF18936">
    <property type="entry name" value="DUF5684"/>
    <property type="match status" value="1"/>
</dbReference>
<name>A0ABR7L4D0_9PSEU</name>
<keyword evidence="1" id="KW-0472">Membrane</keyword>
<accession>A0ABR7L4D0</accession>
<keyword evidence="1" id="KW-0812">Transmembrane</keyword>
<sequence length="118" mass="12726">MESESTAYTVVSLVLSIIAIAGLWMVFKKAGRPGWWAIVPIVNLFVTIKIAGRAGWWILLFLIPVVNIVIAVIVAIDLAKKFGKSTAFGVVGLFLFPFIGAPMLGFGDARYQDDLAAA</sequence>
<organism evidence="2 3">
    <name type="scientific">Actinokineospora xionganensis</name>
    <dbReference type="NCBI Taxonomy" id="2684470"/>
    <lineage>
        <taxon>Bacteria</taxon>
        <taxon>Bacillati</taxon>
        <taxon>Actinomycetota</taxon>
        <taxon>Actinomycetes</taxon>
        <taxon>Pseudonocardiales</taxon>
        <taxon>Pseudonocardiaceae</taxon>
        <taxon>Actinokineospora</taxon>
    </lineage>
</organism>
<keyword evidence="3" id="KW-1185">Reference proteome</keyword>
<reference evidence="2 3" key="1">
    <citation type="submission" date="2020-06" db="EMBL/GenBank/DDBJ databases">
        <title>Actinokineospora xiongansis sp. nov., isolated from soil of Baiyangdian.</title>
        <authorList>
            <person name="Zhang X."/>
        </authorList>
    </citation>
    <scope>NUCLEOTIDE SEQUENCE [LARGE SCALE GENOMIC DNA]</scope>
    <source>
        <strain evidence="2 3">HBU206404</strain>
    </source>
</reference>
<dbReference type="Proteomes" id="UP000734823">
    <property type="component" value="Unassembled WGS sequence"/>
</dbReference>
<evidence type="ECO:0008006" key="4">
    <source>
        <dbReference type="Google" id="ProtNLM"/>
    </source>
</evidence>
<comment type="caution">
    <text evidence="2">The sequence shown here is derived from an EMBL/GenBank/DDBJ whole genome shotgun (WGS) entry which is preliminary data.</text>
</comment>
<dbReference type="EMBL" id="JABVED010000004">
    <property type="protein sequence ID" value="MBC6447536.1"/>
    <property type="molecule type" value="Genomic_DNA"/>
</dbReference>
<keyword evidence="1" id="KW-1133">Transmembrane helix</keyword>
<feature type="transmembrane region" description="Helical" evidence="1">
    <location>
        <begin position="86"/>
        <end position="106"/>
    </location>
</feature>
<evidence type="ECO:0000256" key="1">
    <source>
        <dbReference type="SAM" id="Phobius"/>
    </source>
</evidence>
<gene>
    <name evidence="2" type="ORF">GPZ80_10175</name>
</gene>
<evidence type="ECO:0000313" key="2">
    <source>
        <dbReference type="EMBL" id="MBC6447536.1"/>
    </source>
</evidence>
<feature type="transmembrane region" description="Helical" evidence="1">
    <location>
        <begin position="6"/>
        <end position="27"/>
    </location>
</feature>
<dbReference type="InterPro" id="IPR043739">
    <property type="entry name" value="DUF5684"/>
</dbReference>
<proteinExistence type="predicted"/>
<dbReference type="RefSeq" id="WP_187220046.1">
    <property type="nucleotide sequence ID" value="NZ_JABVED010000004.1"/>
</dbReference>
<feature type="transmembrane region" description="Helical" evidence="1">
    <location>
        <begin position="57"/>
        <end position="79"/>
    </location>
</feature>
<evidence type="ECO:0000313" key="3">
    <source>
        <dbReference type="Proteomes" id="UP000734823"/>
    </source>
</evidence>